<dbReference type="AlphaFoldDB" id="A0A9P5PX12"/>
<reference evidence="9" key="1">
    <citation type="submission" date="2020-11" db="EMBL/GenBank/DDBJ databases">
        <authorList>
            <consortium name="DOE Joint Genome Institute"/>
            <person name="Ahrendt S."/>
            <person name="Riley R."/>
            <person name="Andreopoulos W."/>
            <person name="Labutti K."/>
            <person name="Pangilinan J."/>
            <person name="Ruiz-Duenas F.J."/>
            <person name="Barrasa J.M."/>
            <person name="Sanchez-Garcia M."/>
            <person name="Camarero S."/>
            <person name="Miyauchi S."/>
            <person name="Serrano A."/>
            <person name="Linde D."/>
            <person name="Babiker R."/>
            <person name="Drula E."/>
            <person name="Ayuso-Fernandez I."/>
            <person name="Pacheco R."/>
            <person name="Padilla G."/>
            <person name="Ferreira P."/>
            <person name="Barriuso J."/>
            <person name="Kellner H."/>
            <person name="Castanera R."/>
            <person name="Alfaro M."/>
            <person name="Ramirez L."/>
            <person name="Pisabarro A.G."/>
            <person name="Kuo A."/>
            <person name="Tritt A."/>
            <person name="Lipzen A."/>
            <person name="He G."/>
            <person name="Yan M."/>
            <person name="Ng V."/>
            <person name="Cullen D."/>
            <person name="Martin F."/>
            <person name="Rosso M.-N."/>
            <person name="Henrissat B."/>
            <person name="Hibbett D."/>
            <person name="Martinez A.T."/>
            <person name="Grigoriev I.V."/>
        </authorList>
    </citation>
    <scope>NUCLEOTIDE SEQUENCE</scope>
    <source>
        <strain evidence="9">AH 40177</strain>
    </source>
</reference>
<dbReference type="Proteomes" id="UP000772434">
    <property type="component" value="Unassembled WGS sequence"/>
</dbReference>
<evidence type="ECO:0000256" key="5">
    <source>
        <dbReference type="ARBA" id="ARBA00022803"/>
    </source>
</evidence>
<dbReference type="GO" id="GO:0051301">
    <property type="term" value="P:cell division"/>
    <property type="evidence" value="ECO:0007669"/>
    <property type="project" value="UniProtKB-KW"/>
</dbReference>
<evidence type="ECO:0000256" key="6">
    <source>
        <dbReference type="ARBA" id="ARBA00023306"/>
    </source>
</evidence>
<evidence type="ECO:0000256" key="1">
    <source>
        <dbReference type="ARBA" id="ARBA00022618"/>
    </source>
</evidence>
<dbReference type="InterPro" id="IPR019734">
    <property type="entry name" value="TPR_rpt"/>
</dbReference>
<keyword evidence="3" id="KW-0498">Mitosis</keyword>
<keyword evidence="4" id="KW-0833">Ubl conjugation pathway</keyword>
<feature type="domain" description="Cdc23" evidence="8">
    <location>
        <begin position="13"/>
        <end position="278"/>
    </location>
</feature>
<dbReference type="InterPro" id="IPR007192">
    <property type="entry name" value="APC8"/>
</dbReference>
<dbReference type="PROSITE" id="PS50005">
    <property type="entry name" value="TPR"/>
    <property type="match status" value="2"/>
</dbReference>
<feature type="repeat" description="TPR" evidence="7">
    <location>
        <begin position="408"/>
        <end position="441"/>
    </location>
</feature>
<comment type="caution">
    <text evidence="9">The sequence shown here is derived from an EMBL/GenBank/DDBJ whole genome shotgun (WGS) entry which is preliminary data.</text>
</comment>
<dbReference type="GO" id="GO:0016567">
    <property type="term" value="P:protein ubiquitination"/>
    <property type="evidence" value="ECO:0007669"/>
    <property type="project" value="TreeGrafter"/>
</dbReference>
<protein>
    <recommendedName>
        <fullName evidence="8">Cdc23 domain-containing protein</fullName>
    </recommendedName>
</protein>
<evidence type="ECO:0000313" key="9">
    <source>
        <dbReference type="EMBL" id="KAF9070813.1"/>
    </source>
</evidence>
<evidence type="ECO:0000259" key="8">
    <source>
        <dbReference type="Pfam" id="PF04049"/>
    </source>
</evidence>
<evidence type="ECO:0000256" key="2">
    <source>
        <dbReference type="ARBA" id="ARBA00022737"/>
    </source>
</evidence>
<evidence type="ECO:0000256" key="3">
    <source>
        <dbReference type="ARBA" id="ARBA00022776"/>
    </source>
</evidence>
<dbReference type="GO" id="GO:0045842">
    <property type="term" value="P:positive regulation of mitotic metaphase/anaphase transition"/>
    <property type="evidence" value="ECO:0007669"/>
    <property type="project" value="TreeGrafter"/>
</dbReference>
<keyword evidence="10" id="KW-1185">Reference proteome</keyword>
<dbReference type="Pfam" id="PF04049">
    <property type="entry name" value="ANAPC8"/>
    <property type="match status" value="1"/>
</dbReference>
<evidence type="ECO:0000256" key="7">
    <source>
        <dbReference type="PROSITE-ProRule" id="PRU00339"/>
    </source>
</evidence>
<dbReference type="GO" id="GO:0031145">
    <property type="term" value="P:anaphase-promoting complex-dependent catabolic process"/>
    <property type="evidence" value="ECO:0007669"/>
    <property type="project" value="TreeGrafter"/>
</dbReference>
<accession>A0A9P5PX12</accession>
<evidence type="ECO:0000256" key="4">
    <source>
        <dbReference type="ARBA" id="ARBA00022786"/>
    </source>
</evidence>
<gene>
    <name evidence="9" type="ORF">BDP27DRAFT_1323042</name>
</gene>
<dbReference type="InterPro" id="IPR011990">
    <property type="entry name" value="TPR-like_helical_dom_sf"/>
</dbReference>
<proteinExistence type="predicted"/>
<dbReference type="SMART" id="SM00028">
    <property type="entry name" value="TPR"/>
    <property type="match status" value="5"/>
</dbReference>
<dbReference type="EMBL" id="JADNRY010000037">
    <property type="protein sequence ID" value="KAF9070813.1"/>
    <property type="molecule type" value="Genomic_DNA"/>
</dbReference>
<organism evidence="9 10">
    <name type="scientific">Rhodocollybia butyracea</name>
    <dbReference type="NCBI Taxonomy" id="206335"/>
    <lineage>
        <taxon>Eukaryota</taxon>
        <taxon>Fungi</taxon>
        <taxon>Dikarya</taxon>
        <taxon>Basidiomycota</taxon>
        <taxon>Agaricomycotina</taxon>
        <taxon>Agaricomycetes</taxon>
        <taxon>Agaricomycetidae</taxon>
        <taxon>Agaricales</taxon>
        <taxon>Marasmiineae</taxon>
        <taxon>Omphalotaceae</taxon>
        <taxon>Rhodocollybia</taxon>
    </lineage>
</organism>
<dbReference type="SUPFAM" id="SSF48452">
    <property type="entry name" value="TPR-like"/>
    <property type="match status" value="2"/>
</dbReference>
<feature type="repeat" description="TPR" evidence="7">
    <location>
        <begin position="374"/>
        <end position="407"/>
    </location>
</feature>
<name>A0A9P5PX12_9AGAR</name>
<keyword evidence="5 7" id="KW-0802">TPR repeat</keyword>
<evidence type="ECO:0000313" key="10">
    <source>
        <dbReference type="Proteomes" id="UP000772434"/>
    </source>
</evidence>
<dbReference type="PANTHER" id="PTHR12558:SF10">
    <property type="entry name" value="CELL DIVISION CYCLE PROTEIN 23 HOMOLOG"/>
    <property type="match status" value="1"/>
</dbReference>
<dbReference type="Gene3D" id="1.25.40.10">
    <property type="entry name" value="Tetratricopeptide repeat domain"/>
    <property type="match status" value="2"/>
</dbReference>
<dbReference type="Pfam" id="PF13181">
    <property type="entry name" value="TPR_8"/>
    <property type="match status" value="1"/>
</dbReference>
<sequence length="627" mass="71964">MHTISQVDTRIITEIRRCLEETTDRGLLAASKWLSELLLSVPASKRNTGISLADDLKETKWFSKGQREAEELDADVLNVARKCMESRQYHRAGHFLRNCASAKARFVAVYCQFITSEKKALHEWHKTDNTRNQLPLPVNNAINDLLESVEKSDDPWLQFLCVFDMFVCLRSTIHSSEALFLHRLSRIPEALDVLYRSLSICPWNWSAWSLLGQCLDTPTALTDALTSIDLPLDHPLPQMFQIKIMNELHTATNVEIQLCDRLLGADYFPRSLWLMGQRGRALYDTLAFTRAQGQFETMFAIDPNRIEDVDIYSNILHLLEDRKKLSSLAEKFLLIDQNRPEVCCVVGNHYSLRVERDKAVKYFRRATQLDRTCLTAWTLMGFEYNEMGNFPAAIESFRKALDINKKDSRPWGGLGAAYDSMGMPQYGLFYYQQAVKLRPSEASIWEGLGICYEKISKTFDSMTCYKRALELLDSSTLSPLKRRVDLRARTAKLVKVGEFQDLQEALEHETKIIQMCDNELFNVNLKANPPSRDGLVEQYLDAVYNVAEFHESNNGNLKLAYDYYSWLIAVGYSHAPRLKAPLLELIQTKAGCSLSKTDPPEFQYSLDYKEGRCLLLEFLRQQGMEVD</sequence>
<dbReference type="GO" id="GO:0005680">
    <property type="term" value="C:anaphase-promoting complex"/>
    <property type="evidence" value="ECO:0007669"/>
    <property type="project" value="InterPro"/>
</dbReference>
<keyword evidence="1" id="KW-0132">Cell division</keyword>
<dbReference type="PANTHER" id="PTHR12558">
    <property type="entry name" value="CELL DIVISION CYCLE 16,23,27"/>
    <property type="match status" value="1"/>
</dbReference>
<keyword evidence="2" id="KW-0677">Repeat</keyword>
<dbReference type="OrthoDB" id="10262026at2759"/>
<keyword evidence="6" id="KW-0131">Cell cycle</keyword>